<evidence type="ECO:0000313" key="2">
    <source>
        <dbReference type="EMBL" id="GEA60179.1"/>
    </source>
</evidence>
<dbReference type="InterPro" id="IPR011009">
    <property type="entry name" value="Kinase-like_dom_sf"/>
</dbReference>
<dbReference type="OrthoDB" id="9769860at2"/>
<dbReference type="SUPFAM" id="SSF56112">
    <property type="entry name" value="Protein kinase-like (PK-like)"/>
    <property type="match status" value="1"/>
</dbReference>
<dbReference type="GO" id="GO:0016740">
    <property type="term" value="F:transferase activity"/>
    <property type="evidence" value="ECO:0007669"/>
    <property type="project" value="UniProtKB-KW"/>
</dbReference>
<name>A0A4Y3IKX2_9VIBR</name>
<dbReference type="Gene3D" id="3.90.1200.10">
    <property type="match status" value="1"/>
</dbReference>
<feature type="domain" description="CHK kinase-like" evidence="1">
    <location>
        <begin position="106"/>
        <end position="263"/>
    </location>
</feature>
<sequence length="322" mass="36803">MDYLSLTQELGYRTLHSTQTIQTLWGGYGELVRLLVDDESIIVKHITLPRPQNHPKGWNTERSHQRKIKSYQVELHWYQDYVAALHPACSAPLATKVIETEHSCLIVMQDLMQLGYAETVTTANDIHLEACLKWLAWFHASHIHNQGNGLWDSGTYWHIETRPDELEALDDKALKANAHKIDRILKDAPFQTIVHGDAKLANFCFTEEGTQVAAVDFQYVGKGCAMKDVALFISSAVDPKLCATKEKWLLDTYFKHLNAAIESCQPAISFLKVEAAWRPLFCIAWADFQRFVKGWSPTHWKINDYTESLTVKALRSLSSYQR</sequence>
<gene>
    <name evidence="2" type="ORF">VCO01S_13720</name>
</gene>
<dbReference type="SMART" id="SM00587">
    <property type="entry name" value="CHK"/>
    <property type="match status" value="1"/>
</dbReference>
<keyword evidence="2" id="KW-0808">Transferase</keyword>
<protein>
    <submittedName>
        <fullName evidence="2">Phosphotransferase</fullName>
    </submittedName>
</protein>
<accession>A0A4Y3IKX2</accession>
<keyword evidence="3" id="KW-1185">Reference proteome</keyword>
<dbReference type="InterPro" id="IPR002575">
    <property type="entry name" value="Aminoglycoside_PTrfase"/>
</dbReference>
<dbReference type="PANTHER" id="PTHR11012">
    <property type="entry name" value="PROTEIN KINASE-LIKE DOMAIN-CONTAINING"/>
    <property type="match status" value="1"/>
</dbReference>
<reference evidence="2 3" key="1">
    <citation type="submission" date="2019-06" db="EMBL/GenBank/DDBJ databases">
        <title>Whole genome shotgun sequence of Vibrio comitans NBRC 102076.</title>
        <authorList>
            <person name="Hosoyama A."/>
            <person name="Uohara A."/>
            <person name="Ohji S."/>
            <person name="Ichikawa N."/>
        </authorList>
    </citation>
    <scope>NUCLEOTIDE SEQUENCE [LARGE SCALE GENOMIC DNA]</scope>
    <source>
        <strain evidence="2 3">NBRC 102076</strain>
    </source>
</reference>
<dbReference type="AlphaFoldDB" id="A0A4Y3IKX2"/>
<dbReference type="InterPro" id="IPR015897">
    <property type="entry name" value="CHK_kinase-like"/>
</dbReference>
<dbReference type="Proteomes" id="UP000318242">
    <property type="component" value="Unassembled WGS sequence"/>
</dbReference>
<proteinExistence type="predicted"/>
<dbReference type="PANTHER" id="PTHR11012:SF30">
    <property type="entry name" value="PROTEIN KINASE-LIKE DOMAIN-CONTAINING"/>
    <property type="match status" value="1"/>
</dbReference>
<dbReference type="EMBL" id="BJLH01000005">
    <property type="protein sequence ID" value="GEA60179.1"/>
    <property type="molecule type" value="Genomic_DNA"/>
</dbReference>
<dbReference type="RefSeq" id="WP_141270621.1">
    <property type="nucleotide sequence ID" value="NZ_BJLH01000005.1"/>
</dbReference>
<evidence type="ECO:0000259" key="1">
    <source>
        <dbReference type="SMART" id="SM00587"/>
    </source>
</evidence>
<comment type="caution">
    <text evidence="2">The sequence shown here is derived from an EMBL/GenBank/DDBJ whole genome shotgun (WGS) entry which is preliminary data.</text>
</comment>
<evidence type="ECO:0000313" key="3">
    <source>
        <dbReference type="Proteomes" id="UP000318242"/>
    </source>
</evidence>
<dbReference type="Pfam" id="PF01636">
    <property type="entry name" value="APH"/>
    <property type="match status" value="1"/>
</dbReference>
<organism evidence="2 3">
    <name type="scientific">Vibrio comitans NBRC 102076</name>
    <dbReference type="NCBI Taxonomy" id="1219078"/>
    <lineage>
        <taxon>Bacteria</taxon>
        <taxon>Pseudomonadati</taxon>
        <taxon>Pseudomonadota</taxon>
        <taxon>Gammaproteobacteria</taxon>
        <taxon>Vibrionales</taxon>
        <taxon>Vibrionaceae</taxon>
        <taxon>Vibrio</taxon>
    </lineage>
</organism>